<gene>
    <name evidence="1" type="ORF">SSLN_LOCUS10026</name>
</gene>
<dbReference type="AlphaFoldDB" id="A0A183T0M8"/>
<dbReference type="SUPFAM" id="SSF47473">
    <property type="entry name" value="EF-hand"/>
    <property type="match status" value="2"/>
</dbReference>
<dbReference type="Gene3D" id="1.10.238.10">
    <property type="entry name" value="EF-hand"/>
    <property type="match status" value="2"/>
</dbReference>
<accession>A0A183T0M8</accession>
<dbReference type="InterPro" id="IPR011992">
    <property type="entry name" value="EF-hand-dom_pair"/>
</dbReference>
<dbReference type="WBParaSite" id="SSLN_0001039901-mRNA-1">
    <property type="protein sequence ID" value="SSLN_0001039901-mRNA-1"/>
    <property type="gene ID" value="SSLN_0001039901"/>
</dbReference>
<dbReference type="EMBL" id="UYSU01035606">
    <property type="protein sequence ID" value="VDL96411.1"/>
    <property type="molecule type" value="Genomic_DNA"/>
</dbReference>
<dbReference type="STRING" id="70667.A0A183T0M8"/>
<evidence type="ECO:0000313" key="2">
    <source>
        <dbReference type="Proteomes" id="UP000275846"/>
    </source>
</evidence>
<name>A0A183T0M8_SCHSO</name>
<reference evidence="1 2" key="2">
    <citation type="submission" date="2018-11" db="EMBL/GenBank/DDBJ databases">
        <authorList>
            <consortium name="Pathogen Informatics"/>
        </authorList>
    </citation>
    <scope>NUCLEOTIDE SEQUENCE [LARGE SCALE GENOMIC DNA]</scope>
    <source>
        <strain evidence="1 2">NST_G2</strain>
    </source>
</reference>
<organism evidence="3">
    <name type="scientific">Schistocephalus solidus</name>
    <name type="common">Tapeworm</name>
    <dbReference type="NCBI Taxonomy" id="70667"/>
    <lineage>
        <taxon>Eukaryota</taxon>
        <taxon>Metazoa</taxon>
        <taxon>Spiralia</taxon>
        <taxon>Lophotrochozoa</taxon>
        <taxon>Platyhelminthes</taxon>
        <taxon>Cestoda</taxon>
        <taxon>Eucestoda</taxon>
        <taxon>Diphyllobothriidea</taxon>
        <taxon>Diphyllobothriidae</taxon>
        <taxon>Schistocephalus</taxon>
    </lineage>
</organism>
<sequence>MTSQGKPSSRVIRCRGNNWNLIVPSVFTPVGPELIAQRKVFKPTRFIERALAETDTRPERQRYAQLRLMPTIRNAILQCVDEARKDPRIHFTGYELGILLHIYFHLTNYQIRAMTDEELQDFLVSTLSLTGQNLLEGLRGAAKMLRYGRPSSTLDGITAYDFVLLLSCMLRGSFTDRATLSFYVLDRDSDGRLRTNVEFAYFLRGSLWKVQEYSDESESDFDHTQQAVQYLASKASITIGGSIGLTRFLQLCSKQPWMIDAILPCIPRDIDNVTFQSIFTGNITTPYHIIMFKTKIDFHFKPVALCSLTTGRMAGPPSNRRELEVVSYKDNKWQFLPPSVFTISSHEVRKTFQPRRFIERVVANVRPSRLRNGDYKVPASIRHCILKYVKDSKRDKQLHFNSAELSIIYQMYFRLTGCEVRNLTMSEFKTFLYANLGLTHTVALDGLCRAAVMKRGDKGKKVDIQPHEFASLLSVLLRGDFLERAMLAFAIMDIDGDAYLRVNVEFAVLLQNSFDYRIAASNYEVDPTEPYRDAIHFLSKKTGALMDHALTMPAFIKACSQEPWLVEALLSWLPCDLDNSAFQHLFSQNVQIPSLEVPPRLSKVDLRKMIGHRRMRKLTSGYFQ</sequence>
<evidence type="ECO:0000313" key="3">
    <source>
        <dbReference type="WBParaSite" id="SSLN_0001039901-mRNA-1"/>
    </source>
</evidence>
<proteinExistence type="predicted"/>
<keyword evidence="2" id="KW-1185">Reference proteome</keyword>
<dbReference type="OrthoDB" id="191686at2759"/>
<evidence type="ECO:0000313" key="1">
    <source>
        <dbReference type="EMBL" id="VDL96411.1"/>
    </source>
</evidence>
<reference evidence="3" key="1">
    <citation type="submission" date="2016-06" db="UniProtKB">
        <authorList>
            <consortium name="WormBaseParasite"/>
        </authorList>
    </citation>
    <scope>IDENTIFICATION</scope>
</reference>
<protein>
    <submittedName>
        <fullName evidence="3">Calmodulin</fullName>
    </submittedName>
</protein>
<dbReference type="Proteomes" id="UP000275846">
    <property type="component" value="Unassembled WGS sequence"/>
</dbReference>